<dbReference type="Pfam" id="PF00187">
    <property type="entry name" value="Chitin_bind_1"/>
    <property type="match status" value="1"/>
</dbReference>
<dbReference type="SMART" id="SM00270">
    <property type="entry name" value="ChtBD1"/>
    <property type="match status" value="2"/>
</dbReference>
<proteinExistence type="inferred from homology"/>
<dbReference type="PROSITE" id="PS50941">
    <property type="entry name" value="CHIT_BIND_I_2"/>
    <property type="match status" value="1"/>
</dbReference>
<dbReference type="EMBL" id="JAGTJQ010000001">
    <property type="protein sequence ID" value="KAH7039788.1"/>
    <property type="molecule type" value="Genomic_DNA"/>
</dbReference>
<dbReference type="InterPro" id="IPR018371">
    <property type="entry name" value="Chitin-binding_1_CS"/>
</dbReference>
<dbReference type="RefSeq" id="XP_046017843.1">
    <property type="nucleotide sequence ID" value="XM_046161393.1"/>
</dbReference>
<dbReference type="InterPro" id="IPR001223">
    <property type="entry name" value="Glyco_hydro18_cat"/>
</dbReference>
<dbReference type="OrthoDB" id="73875at2759"/>
<dbReference type="CDD" id="cd00035">
    <property type="entry name" value="ChtBD1"/>
    <property type="match status" value="1"/>
</dbReference>
<evidence type="ECO:0000256" key="2">
    <source>
        <dbReference type="ARBA" id="ARBA00012729"/>
    </source>
</evidence>
<dbReference type="AlphaFoldDB" id="A0A9P8YGY4"/>
<dbReference type="InterPro" id="IPR029070">
    <property type="entry name" value="Chitinase_insertion_sf"/>
</dbReference>
<dbReference type="InterPro" id="IPR050314">
    <property type="entry name" value="Glycosyl_Hydrlase_18"/>
</dbReference>
<dbReference type="SUPFAM" id="SSF57016">
    <property type="entry name" value="Plant lectins/antimicrobial peptides"/>
    <property type="match status" value="1"/>
</dbReference>
<dbReference type="Proteomes" id="UP000756346">
    <property type="component" value="Unassembled WGS sequence"/>
</dbReference>
<dbReference type="PANTHER" id="PTHR11177:SF333">
    <property type="entry name" value="CHITINASE"/>
    <property type="match status" value="1"/>
</dbReference>
<feature type="signal peptide" evidence="5">
    <location>
        <begin position="1"/>
        <end position="24"/>
    </location>
</feature>
<comment type="caution">
    <text evidence="8">The sequence shown here is derived from an EMBL/GenBank/DDBJ whole genome shotgun (WGS) entry which is preliminary data.</text>
</comment>
<dbReference type="PROSITE" id="PS51910">
    <property type="entry name" value="GH18_2"/>
    <property type="match status" value="1"/>
</dbReference>
<dbReference type="EC" id="3.2.1.14" evidence="2"/>
<dbReference type="InterPro" id="IPR036861">
    <property type="entry name" value="Endochitinase-like_sf"/>
</dbReference>
<dbReference type="GO" id="GO:0008061">
    <property type="term" value="F:chitin binding"/>
    <property type="evidence" value="ECO:0007669"/>
    <property type="project" value="UniProtKB-UniRule"/>
</dbReference>
<dbReference type="SMART" id="SM00636">
    <property type="entry name" value="Glyco_18"/>
    <property type="match status" value="1"/>
</dbReference>
<dbReference type="InterPro" id="IPR017853">
    <property type="entry name" value="GH"/>
</dbReference>
<evidence type="ECO:0000256" key="3">
    <source>
        <dbReference type="ARBA" id="ARBA00022669"/>
    </source>
</evidence>
<dbReference type="Gene3D" id="3.10.50.10">
    <property type="match status" value="1"/>
</dbReference>
<evidence type="ECO:0000259" key="6">
    <source>
        <dbReference type="PROSITE" id="PS50941"/>
    </source>
</evidence>
<accession>A0A9P8YGY4</accession>
<keyword evidence="9" id="KW-1185">Reference proteome</keyword>
<dbReference type="Gene3D" id="3.30.60.10">
    <property type="entry name" value="Endochitinase-like"/>
    <property type="match status" value="1"/>
</dbReference>
<dbReference type="GeneID" id="70190939"/>
<sequence length="453" mass="50157">MKATNPLLLAGLIACTLFAKISSAQDCSKTKLCATGYCSKFGFCGTTDEHCGEVYSPENCVSGCQSKSYCNPGGYGPDYVEIEKCPLNVCCSKFGFCGTTSEFCAGKEVARPQCSSAGRKVQRVIGYFESWAPKRACQAFQPEDIPVGVYSHLIFAFAGIDPVTFEIVPGSPDNIDLYPRITALEKKDPDLKVLIAVGGWAFNNPGPTTTTFSDVARSPTNRIRFTRSVLKFLITYDFDSVNIDWEYPSAEDRSGRLEDFKNFPILISDLREALNMSGRNILTLTTPISYCLIKPIDFFNVMSYDLHSIWDKGSKWLRDFLNAHTNITEITNYLDLFWRNNINPAKITLGLAFYSRTFTVADRSCTTPRCRFDSGGNPGPYTRDTKGGTLSIAEISDLLPKSSKPVIDEKAMVKMTVANGNQWIAYDDLDTWKLKIDAANRLCPGGVIVWAVS</sequence>
<comment type="caution">
    <text evidence="4">Lacks conserved residue(s) required for the propagation of feature annotation.</text>
</comment>
<dbReference type="PROSITE" id="PS51257">
    <property type="entry name" value="PROKAR_LIPOPROTEIN"/>
    <property type="match status" value="1"/>
</dbReference>
<dbReference type="Pfam" id="PF00704">
    <property type="entry name" value="Glyco_hydro_18"/>
    <property type="match status" value="1"/>
</dbReference>
<evidence type="ECO:0000313" key="8">
    <source>
        <dbReference type="EMBL" id="KAH7039788.1"/>
    </source>
</evidence>
<dbReference type="InterPro" id="IPR011583">
    <property type="entry name" value="Chitinase_II/V-like_cat"/>
</dbReference>
<keyword evidence="3 4" id="KW-0147">Chitin-binding</keyword>
<dbReference type="InterPro" id="IPR001002">
    <property type="entry name" value="Chitin-bd_1"/>
</dbReference>
<dbReference type="SUPFAM" id="SSF54556">
    <property type="entry name" value="Chitinase insertion domain"/>
    <property type="match status" value="1"/>
</dbReference>
<dbReference type="SUPFAM" id="SSF51445">
    <property type="entry name" value="(Trans)glycosidases"/>
    <property type="match status" value="1"/>
</dbReference>
<dbReference type="GO" id="GO:0005975">
    <property type="term" value="P:carbohydrate metabolic process"/>
    <property type="evidence" value="ECO:0007669"/>
    <property type="project" value="InterPro"/>
</dbReference>
<dbReference type="PANTHER" id="PTHR11177">
    <property type="entry name" value="CHITINASE"/>
    <property type="match status" value="1"/>
</dbReference>
<dbReference type="GO" id="GO:0008843">
    <property type="term" value="F:endochitinase activity"/>
    <property type="evidence" value="ECO:0007669"/>
    <property type="project" value="UniProtKB-EC"/>
</dbReference>
<dbReference type="PROSITE" id="PS00026">
    <property type="entry name" value="CHIT_BIND_I_1"/>
    <property type="match status" value="1"/>
</dbReference>
<dbReference type="Gene3D" id="3.20.20.80">
    <property type="entry name" value="Glycosidases"/>
    <property type="match status" value="1"/>
</dbReference>
<feature type="domain" description="Chitin-binding type-1" evidence="6">
    <location>
        <begin position="24"/>
        <end position="72"/>
    </location>
</feature>
<reference evidence="8" key="1">
    <citation type="journal article" date="2021" name="Nat. Commun.">
        <title>Genetic determinants of endophytism in the Arabidopsis root mycobiome.</title>
        <authorList>
            <person name="Mesny F."/>
            <person name="Miyauchi S."/>
            <person name="Thiergart T."/>
            <person name="Pickel B."/>
            <person name="Atanasova L."/>
            <person name="Karlsson M."/>
            <person name="Huettel B."/>
            <person name="Barry K.W."/>
            <person name="Haridas S."/>
            <person name="Chen C."/>
            <person name="Bauer D."/>
            <person name="Andreopoulos W."/>
            <person name="Pangilinan J."/>
            <person name="LaButti K."/>
            <person name="Riley R."/>
            <person name="Lipzen A."/>
            <person name="Clum A."/>
            <person name="Drula E."/>
            <person name="Henrissat B."/>
            <person name="Kohler A."/>
            <person name="Grigoriev I.V."/>
            <person name="Martin F.M."/>
            <person name="Hacquard S."/>
        </authorList>
    </citation>
    <scope>NUCLEOTIDE SEQUENCE</scope>
    <source>
        <strain evidence="8">MPI-CAGE-CH-0230</strain>
    </source>
</reference>
<organism evidence="8 9">
    <name type="scientific">Microdochium trichocladiopsis</name>
    <dbReference type="NCBI Taxonomy" id="1682393"/>
    <lineage>
        <taxon>Eukaryota</taxon>
        <taxon>Fungi</taxon>
        <taxon>Dikarya</taxon>
        <taxon>Ascomycota</taxon>
        <taxon>Pezizomycotina</taxon>
        <taxon>Sordariomycetes</taxon>
        <taxon>Xylariomycetidae</taxon>
        <taxon>Xylariales</taxon>
        <taxon>Microdochiaceae</taxon>
        <taxon>Microdochium</taxon>
    </lineage>
</organism>
<evidence type="ECO:0000256" key="1">
    <source>
        <dbReference type="ARBA" id="ARBA00008682"/>
    </source>
</evidence>
<gene>
    <name evidence="8" type="ORF">B0I36DRAFT_390488</name>
</gene>
<keyword evidence="8" id="KW-0378">Hydrolase</keyword>
<feature type="domain" description="GH18" evidence="7">
    <location>
        <begin position="122"/>
        <end position="453"/>
    </location>
</feature>
<evidence type="ECO:0000259" key="7">
    <source>
        <dbReference type="PROSITE" id="PS51910"/>
    </source>
</evidence>
<evidence type="ECO:0000256" key="4">
    <source>
        <dbReference type="PROSITE-ProRule" id="PRU00261"/>
    </source>
</evidence>
<comment type="similarity">
    <text evidence="1">Belongs to the glycosyl hydrolase 18 family. Chitinase class V subfamily.</text>
</comment>
<name>A0A9P8YGY4_9PEZI</name>
<feature type="chain" id="PRO_5040410642" description="chitinase" evidence="5">
    <location>
        <begin position="25"/>
        <end position="453"/>
    </location>
</feature>
<keyword evidence="5" id="KW-0732">Signal</keyword>
<evidence type="ECO:0000256" key="5">
    <source>
        <dbReference type="SAM" id="SignalP"/>
    </source>
</evidence>
<evidence type="ECO:0000313" key="9">
    <source>
        <dbReference type="Proteomes" id="UP000756346"/>
    </source>
</evidence>
<protein>
    <recommendedName>
        <fullName evidence="2">chitinase</fullName>
        <ecNumber evidence="2">3.2.1.14</ecNumber>
    </recommendedName>
</protein>